<name>A0ABR7ZAR5_9PSED</name>
<dbReference type="SUPFAM" id="SSF52172">
    <property type="entry name" value="CheY-like"/>
    <property type="match status" value="1"/>
</dbReference>
<keyword evidence="1" id="KW-0597">Phosphoprotein</keyword>
<evidence type="ECO:0000313" key="4">
    <source>
        <dbReference type="Proteomes" id="UP000805841"/>
    </source>
</evidence>
<dbReference type="InterPro" id="IPR011006">
    <property type="entry name" value="CheY-like_superfamily"/>
</dbReference>
<proteinExistence type="predicted"/>
<feature type="modified residue" description="4-aspartylphosphate" evidence="1">
    <location>
        <position position="56"/>
    </location>
</feature>
<feature type="domain" description="Response regulatory" evidence="2">
    <location>
        <begin position="6"/>
        <end position="119"/>
    </location>
</feature>
<reference evidence="3 4" key="1">
    <citation type="journal article" date="2020" name="Insects">
        <title>Bacteria Belonging to Pseudomonas typographi sp. nov. from the Bark Beetle Ips typographus Have Genomic Potential to Aid in the Host Ecology.</title>
        <authorList>
            <person name="Peral-Aranega E."/>
            <person name="Saati-Santamaria Z."/>
            <person name="Kolarik M."/>
            <person name="Rivas R."/>
            <person name="Garcia-Fraile P."/>
        </authorList>
    </citation>
    <scope>NUCLEOTIDE SEQUENCE [LARGE SCALE GENOMIC DNA]</scope>
    <source>
        <strain evidence="3 4">CA3A</strain>
    </source>
</reference>
<dbReference type="Pfam" id="PF00072">
    <property type="entry name" value="Response_reg"/>
    <property type="match status" value="1"/>
</dbReference>
<dbReference type="PROSITE" id="PS50110">
    <property type="entry name" value="RESPONSE_REGULATORY"/>
    <property type="match status" value="1"/>
</dbReference>
<organism evidence="3 4">
    <name type="scientific">Pseudomonas typographi</name>
    <dbReference type="NCBI Taxonomy" id="2715964"/>
    <lineage>
        <taxon>Bacteria</taxon>
        <taxon>Pseudomonadati</taxon>
        <taxon>Pseudomonadota</taxon>
        <taxon>Gammaproteobacteria</taxon>
        <taxon>Pseudomonadales</taxon>
        <taxon>Pseudomonadaceae</taxon>
        <taxon>Pseudomonas</taxon>
    </lineage>
</organism>
<evidence type="ECO:0000259" key="2">
    <source>
        <dbReference type="PROSITE" id="PS50110"/>
    </source>
</evidence>
<dbReference type="EMBL" id="JAAOCA010000080">
    <property type="protein sequence ID" value="MBD1602452.1"/>
    <property type="molecule type" value="Genomic_DNA"/>
</dbReference>
<dbReference type="RefSeq" id="WP_190427516.1">
    <property type="nucleotide sequence ID" value="NZ_JAAOCA010000080.1"/>
</dbReference>
<protein>
    <submittedName>
        <fullName evidence="3">Response regulator</fullName>
    </submittedName>
</protein>
<evidence type="ECO:0000256" key="1">
    <source>
        <dbReference type="PROSITE-ProRule" id="PRU00169"/>
    </source>
</evidence>
<accession>A0ABR7ZAR5</accession>
<keyword evidence="4" id="KW-1185">Reference proteome</keyword>
<gene>
    <name evidence="3" type="ORF">HAQ05_27680</name>
</gene>
<dbReference type="Proteomes" id="UP000805841">
    <property type="component" value="Unassembled WGS sequence"/>
</dbReference>
<sequence length="121" mass="13255">MLSRQIIAIAEDDPLLRRVLADFVEEFGGAPQAFASCGELYHSMKKRNGYTMVITDHQTPGKIQGLDLAQLISVEWPGLPVLILSGQDLSKGGILPSNVQCCHKPLQVIELLDIVRSMLKG</sequence>
<dbReference type="InterPro" id="IPR001789">
    <property type="entry name" value="Sig_transdc_resp-reg_receiver"/>
</dbReference>
<evidence type="ECO:0000313" key="3">
    <source>
        <dbReference type="EMBL" id="MBD1602452.1"/>
    </source>
</evidence>
<comment type="caution">
    <text evidence="3">The sequence shown here is derived from an EMBL/GenBank/DDBJ whole genome shotgun (WGS) entry which is preliminary data.</text>
</comment>
<dbReference type="Gene3D" id="3.40.50.2300">
    <property type="match status" value="1"/>
</dbReference>
<dbReference type="SMART" id="SM00448">
    <property type="entry name" value="REC"/>
    <property type="match status" value="1"/>
</dbReference>